<evidence type="ECO:0000256" key="1">
    <source>
        <dbReference type="SAM" id="MobiDB-lite"/>
    </source>
</evidence>
<accession>A0A8S3VGU9</accession>
<sequence length="151" mass="16844">MLTKNSLSDNESDSGYDPSLLSSKQYGSLQSLDRLHQQVEGHDRDTEVDWLYSPSWKARQSKGSEKFTGYTALHRRLDSLKDLKVDGYTALSQKARQSKGSEKLTGYTALSQKARQSKGSENLTGYTALSQKARQSKGSEKLMAIQPFMEG</sequence>
<feature type="region of interest" description="Disordered" evidence="1">
    <location>
        <begin position="94"/>
        <end position="141"/>
    </location>
</feature>
<comment type="caution">
    <text evidence="2">The sequence shown here is derived from an EMBL/GenBank/DDBJ whole genome shotgun (WGS) entry which is preliminary data.</text>
</comment>
<dbReference type="AlphaFoldDB" id="A0A8S3VGU9"/>
<evidence type="ECO:0000313" key="3">
    <source>
        <dbReference type="Proteomes" id="UP000683360"/>
    </source>
</evidence>
<name>A0A8S3VGU9_MYTED</name>
<organism evidence="2 3">
    <name type="scientific">Mytilus edulis</name>
    <name type="common">Blue mussel</name>
    <dbReference type="NCBI Taxonomy" id="6550"/>
    <lineage>
        <taxon>Eukaryota</taxon>
        <taxon>Metazoa</taxon>
        <taxon>Spiralia</taxon>
        <taxon>Lophotrochozoa</taxon>
        <taxon>Mollusca</taxon>
        <taxon>Bivalvia</taxon>
        <taxon>Autobranchia</taxon>
        <taxon>Pteriomorphia</taxon>
        <taxon>Mytilida</taxon>
        <taxon>Mytiloidea</taxon>
        <taxon>Mytilidae</taxon>
        <taxon>Mytilinae</taxon>
        <taxon>Mytilus</taxon>
    </lineage>
</organism>
<evidence type="ECO:0000313" key="2">
    <source>
        <dbReference type="EMBL" id="CAG2257192.1"/>
    </source>
</evidence>
<reference evidence="2" key="1">
    <citation type="submission" date="2021-03" db="EMBL/GenBank/DDBJ databases">
        <authorList>
            <person name="Bekaert M."/>
        </authorList>
    </citation>
    <scope>NUCLEOTIDE SEQUENCE</scope>
</reference>
<keyword evidence="3" id="KW-1185">Reference proteome</keyword>
<feature type="compositionally biased region" description="Polar residues" evidence="1">
    <location>
        <begin position="108"/>
        <end position="133"/>
    </location>
</feature>
<feature type="region of interest" description="Disordered" evidence="1">
    <location>
        <begin position="1"/>
        <end position="23"/>
    </location>
</feature>
<gene>
    <name evidence="2" type="ORF">MEDL_68412</name>
</gene>
<dbReference type="EMBL" id="CAJPWZ010003321">
    <property type="protein sequence ID" value="CAG2257192.1"/>
    <property type="molecule type" value="Genomic_DNA"/>
</dbReference>
<proteinExistence type="predicted"/>
<protein>
    <submittedName>
        <fullName evidence="2">Uncharacterized protein</fullName>
    </submittedName>
</protein>
<dbReference type="Proteomes" id="UP000683360">
    <property type="component" value="Unassembled WGS sequence"/>
</dbReference>